<dbReference type="Gene3D" id="3.20.20.80">
    <property type="entry name" value="Glycosidases"/>
    <property type="match status" value="1"/>
</dbReference>
<dbReference type="InterPro" id="IPR017853">
    <property type="entry name" value="GH"/>
</dbReference>
<dbReference type="Proteomes" id="UP000521676">
    <property type="component" value="Unassembled WGS sequence"/>
</dbReference>
<evidence type="ECO:0000313" key="7">
    <source>
        <dbReference type="Proteomes" id="UP001431572"/>
    </source>
</evidence>
<evidence type="ECO:0000313" key="4">
    <source>
        <dbReference type="EMBL" id="NWJ48607.1"/>
    </source>
</evidence>
<name>A0A8T7M8W9_9CHLR</name>
<reference evidence="5" key="2">
    <citation type="journal article" date="2024" name="Nature">
        <title>Anoxygenic phototroph of the Chloroflexota uses a type I reaction centre.</title>
        <authorList>
            <person name="Tsuji J.M."/>
            <person name="Shaw N.A."/>
            <person name="Nagashima S."/>
            <person name="Venkiteswaran J.J."/>
            <person name="Schiff S.L."/>
            <person name="Watanabe T."/>
            <person name="Fukui M."/>
            <person name="Hanada S."/>
            <person name="Tank M."/>
            <person name="Neufeld J.D."/>
        </authorList>
    </citation>
    <scope>NUCLEOTIDE SEQUENCE</scope>
    <source>
        <strain evidence="5">L227-S17</strain>
    </source>
</reference>
<dbReference type="Pfam" id="PF02449">
    <property type="entry name" value="Glyco_hydro_42"/>
    <property type="match status" value="1"/>
</dbReference>
<keyword evidence="2" id="KW-0326">Glycosidase</keyword>
<reference evidence="4 6" key="1">
    <citation type="submission" date="2020-06" db="EMBL/GenBank/DDBJ databases">
        <title>Anoxygenic phototrophic Chloroflexota member uses a Type I reaction center.</title>
        <authorList>
            <person name="Tsuji J.M."/>
            <person name="Shaw N.A."/>
            <person name="Nagashima S."/>
            <person name="Venkiteswaran J."/>
            <person name="Schiff S.L."/>
            <person name="Hanada S."/>
            <person name="Tank M."/>
            <person name="Neufeld J.D."/>
        </authorList>
    </citation>
    <scope>NUCLEOTIDE SEQUENCE [LARGE SCALE GENOMIC DNA]</scope>
    <source>
        <strain evidence="4">L227-S17</strain>
    </source>
</reference>
<dbReference type="SUPFAM" id="SSF51445">
    <property type="entry name" value="(Trans)glycosidases"/>
    <property type="match status" value="1"/>
</dbReference>
<dbReference type="GO" id="GO:0009341">
    <property type="term" value="C:beta-galactosidase complex"/>
    <property type="evidence" value="ECO:0007669"/>
    <property type="project" value="InterPro"/>
</dbReference>
<keyword evidence="7" id="KW-1185">Reference proteome</keyword>
<dbReference type="AlphaFoldDB" id="A0A8T7M8W9"/>
<accession>A0A8T7M8W9</accession>
<organism evidence="4 6">
    <name type="scientific">Candidatus Chlorohelix allophototropha</name>
    <dbReference type="NCBI Taxonomy" id="3003348"/>
    <lineage>
        <taxon>Bacteria</taxon>
        <taxon>Bacillati</taxon>
        <taxon>Chloroflexota</taxon>
        <taxon>Chloroflexia</taxon>
        <taxon>Candidatus Chloroheliales</taxon>
        <taxon>Candidatus Chloroheliaceae</taxon>
        <taxon>Candidatus Chlorohelix</taxon>
    </lineage>
</organism>
<dbReference type="GO" id="GO:0005975">
    <property type="term" value="P:carbohydrate metabolic process"/>
    <property type="evidence" value="ECO:0007669"/>
    <property type="project" value="InterPro"/>
</dbReference>
<evidence type="ECO:0000313" key="6">
    <source>
        <dbReference type="Proteomes" id="UP000521676"/>
    </source>
</evidence>
<keyword evidence="1" id="KW-0378">Hydrolase</keyword>
<evidence type="ECO:0000256" key="1">
    <source>
        <dbReference type="ARBA" id="ARBA00022801"/>
    </source>
</evidence>
<dbReference type="PANTHER" id="PTHR12631:SF10">
    <property type="entry name" value="BETA-XYLOSIDASE-LIKE PROTEIN-RELATED"/>
    <property type="match status" value="1"/>
</dbReference>
<dbReference type="RefSeq" id="WP_341470443.1">
    <property type="nucleotide sequence ID" value="NZ_CP128400.1"/>
</dbReference>
<protein>
    <submittedName>
        <fullName evidence="4">Cellulase family glycosylhydrolase</fullName>
    </submittedName>
</protein>
<dbReference type="EMBL" id="JACATZ010000003">
    <property type="protein sequence ID" value="NWJ48607.1"/>
    <property type="molecule type" value="Genomic_DNA"/>
</dbReference>
<feature type="domain" description="Glycoside hydrolase family 42 N-terminal" evidence="3">
    <location>
        <begin position="78"/>
        <end position="144"/>
    </location>
</feature>
<dbReference type="PANTHER" id="PTHR12631">
    <property type="entry name" value="ALPHA-L-IDURONIDASE"/>
    <property type="match status" value="1"/>
</dbReference>
<sequence>MRSATGTHRICVLLFALLAMNLLLMVFPPVEADALEISPAIIYAPDTAFNPDVTNLPTAPARQKFGIAAHPWWLDMFLDRFIAYYKDLKVTTVRLPFEWKVVEPQAGVYDFSREDRILNRLTDEGFEVVVEFVTVPVWASTNPEQCIKDDLLCRLDSRYSERLAQVTQTAVARYPFIRSWEFWNEPDLWQNFGKRDISDYAPWLKIFYESVKRADPTVLVAATSLSGYDYTQWLYNYSDAVFGMRPWDAIAYHPYTPEKCHMNPNASRVSLNFNGVERLRELMVERGDRNKPIWLTEVGWLGTPEDQTACLKETFDYVSTRPFITMTHVHMLHDWESEQYGLMKVKQDIFWKRPLQSTDEFVPKQPFYDAYKYYDKRSLPLRPAFSADTLIFDDTRHTVTGVFKRAWERGGLTLFGYPKTGQFYERNPADNKYYLVQYFERVRMEYHPEFKNTPSEVLFGLLGNQLLTERGWLDWHGLPLAGATLPEEKPTRTGADLLWFRETQHTLSGAFLQAWNKQGGLAIVGLPKTRVFEERNPDDGGIYQVQYFERTRMELHPGKNGQPDIVLFGLLGNDRLRLQSRILNDNQPNFDAYYNPALPEYRF</sequence>
<evidence type="ECO:0000256" key="2">
    <source>
        <dbReference type="ARBA" id="ARBA00023295"/>
    </source>
</evidence>
<dbReference type="InterPro" id="IPR013529">
    <property type="entry name" value="Glyco_hydro_42_N"/>
</dbReference>
<gene>
    <name evidence="4" type="ORF">HXX08_22335</name>
    <name evidence="5" type="ORF">OZ401_004151</name>
</gene>
<evidence type="ECO:0000259" key="3">
    <source>
        <dbReference type="Pfam" id="PF02449"/>
    </source>
</evidence>
<dbReference type="Proteomes" id="UP001431572">
    <property type="component" value="Chromosome 2"/>
</dbReference>
<dbReference type="InterPro" id="IPR051923">
    <property type="entry name" value="Glycosyl_Hydrolase_39"/>
</dbReference>
<proteinExistence type="predicted"/>
<dbReference type="EMBL" id="CP128400">
    <property type="protein sequence ID" value="WJW68537.1"/>
    <property type="molecule type" value="Genomic_DNA"/>
</dbReference>
<evidence type="ECO:0000313" key="5">
    <source>
        <dbReference type="EMBL" id="WJW68537.1"/>
    </source>
</evidence>
<dbReference type="GO" id="GO:0004565">
    <property type="term" value="F:beta-galactosidase activity"/>
    <property type="evidence" value="ECO:0007669"/>
    <property type="project" value="InterPro"/>
</dbReference>